<keyword evidence="5" id="KW-1185">Reference proteome</keyword>
<dbReference type="SUPFAM" id="SSF55874">
    <property type="entry name" value="ATPase domain of HSP90 chaperone/DNA topoisomerase II/histidine kinase"/>
    <property type="match status" value="1"/>
</dbReference>
<name>A0ABR5PS30_9LACO</name>
<protein>
    <submittedName>
        <fullName evidence="4">Histidine kinase</fullName>
    </submittedName>
</protein>
<dbReference type="Pfam" id="PF14501">
    <property type="entry name" value="HATPase_c_5"/>
    <property type="match status" value="1"/>
</dbReference>
<keyword evidence="2" id="KW-1133">Transmembrane helix</keyword>
<keyword evidence="2" id="KW-0812">Transmembrane</keyword>
<evidence type="ECO:0000313" key="4">
    <source>
        <dbReference type="EMBL" id="KRM34305.1"/>
    </source>
</evidence>
<dbReference type="InterPro" id="IPR032834">
    <property type="entry name" value="NatK-like_C"/>
</dbReference>
<proteinExistence type="predicted"/>
<feature type="coiled-coil region" evidence="1">
    <location>
        <begin position="201"/>
        <end position="247"/>
    </location>
</feature>
<dbReference type="InterPro" id="IPR036890">
    <property type="entry name" value="HATPase_C_sf"/>
</dbReference>
<keyword evidence="2" id="KW-0472">Membrane</keyword>
<feature type="transmembrane region" description="Helical" evidence="2">
    <location>
        <begin position="141"/>
        <end position="162"/>
    </location>
</feature>
<feature type="transmembrane region" description="Helical" evidence="2">
    <location>
        <begin position="108"/>
        <end position="129"/>
    </location>
</feature>
<evidence type="ECO:0000256" key="1">
    <source>
        <dbReference type="SAM" id="Coils"/>
    </source>
</evidence>
<dbReference type="GeneID" id="75116200"/>
<dbReference type="GO" id="GO:0016301">
    <property type="term" value="F:kinase activity"/>
    <property type="evidence" value="ECO:0007669"/>
    <property type="project" value="UniProtKB-KW"/>
</dbReference>
<dbReference type="PANTHER" id="PTHR40448:SF1">
    <property type="entry name" value="TWO-COMPONENT SENSOR HISTIDINE KINASE"/>
    <property type="match status" value="1"/>
</dbReference>
<sequence>MKVLEIQSFLSPIVDLWIFYKISNIKYNKKDLLFSIGFVFGSVLLANLIENDVGVSLLQILILCGFYLPLHKNKVILGASSVVEVIDLLFSIIVTLCIYGFGITSENYFLFLSFFIIYTVIIIFVHKYHKNIYKLLSDDNNVIFIYLMIYIYLSGEVISYFADKEKAIRLVFEVYASLLILQILFAVLAYTTTVRIQKKLMTRQEQREQKLQLELANADRKAQEAKNRELTLKQDQLKSEMQQLQEYTDYLDKNEDDLRKFKHDYQNILNSLKISAEEGNTQEVVDELTKYTNTQFNQKALRKYKGVNHIQDKNLKSIAIAKLSKLYNADINYSFACEKEIDQIPHSVDSLDLIRIIGIAFDNAVEESQLLIKETGDQSSAQVDAMYYQEDGDFEFEIRNQIRATKINADKISQKNYTTKQHHMGLGLVNVQEIAHKYEESMIIDYSVEDGWFIFNLTILPDGIEE</sequence>
<accession>A0ABR5PS30</accession>
<dbReference type="RefSeq" id="WP_201779824.1">
    <property type="nucleotide sequence ID" value="NZ_AZGN01000005.1"/>
</dbReference>
<dbReference type="EMBL" id="AZGN01000005">
    <property type="protein sequence ID" value="KRM34305.1"/>
    <property type="molecule type" value="Genomic_DNA"/>
</dbReference>
<dbReference type="Gene3D" id="3.30.565.10">
    <property type="entry name" value="Histidine kinase-like ATPase, C-terminal domain"/>
    <property type="match status" value="1"/>
</dbReference>
<feature type="transmembrane region" description="Helical" evidence="2">
    <location>
        <begin position="174"/>
        <end position="194"/>
    </location>
</feature>
<comment type="caution">
    <text evidence="4">The sequence shown here is derived from an EMBL/GenBank/DDBJ whole genome shotgun (WGS) entry which is preliminary data.</text>
</comment>
<dbReference type="Proteomes" id="UP000051735">
    <property type="component" value="Unassembled WGS sequence"/>
</dbReference>
<keyword evidence="4" id="KW-0418">Kinase</keyword>
<evidence type="ECO:0000313" key="5">
    <source>
        <dbReference type="Proteomes" id="UP000051735"/>
    </source>
</evidence>
<gene>
    <name evidence="4" type="ORF">FC44_GL001392</name>
</gene>
<evidence type="ECO:0000259" key="3">
    <source>
        <dbReference type="Pfam" id="PF14501"/>
    </source>
</evidence>
<keyword evidence="1" id="KW-0175">Coiled coil</keyword>
<evidence type="ECO:0000256" key="2">
    <source>
        <dbReference type="SAM" id="Phobius"/>
    </source>
</evidence>
<feature type="transmembrane region" description="Helical" evidence="2">
    <location>
        <begin position="55"/>
        <end position="70"/>
    </location>
</feature>
<feature type="transmembrane region" description="Helical" evidence="2">
    <location>
        <begin position="32"/>
        <end position="49"/>
    </location>
</feature>
<dbReference type="PANTHER" id="PTHR40448">
    <property type="entry name" value="TWO-COMPONENT SENSOR HISTIDINE KINASE"/>
    <property type="match status" value="1"/>
</dbReference>
<feature type="transmembrane region" description="Helical" evidence="2">
    <location>
        <begin position="82"/>
        <end position="102"/>
    </location>
</feature>
<keyword evidence="4" id="KW-0808">Transferase</keyword>
<organism evidence="4 5">
    <name type="scientific">Lactobacillus intestinalis DSM 6629</name>
    <dbReference type="NCBI Taxonomy" id="1423761"/>
    <lineage>
        <taxon>Bacteria</taxon>
        <taxon>Bacillati</taxon>
        <taxon>Bacillota</taxon>
        <taxon>Bacilli</taxon>
        <taxon>Lactobacillales</taxon>
        <taxon>Lactobacillaceae</taxon>
        <taxon>Lactobacillus</taxon>
    </lineage>
</organism>
<feature type="domain" description="Sensor histidine kinase NatK-like C-terminal" evidence="3">
    <location>
        <begin position="350"/>
        <end position="459"/>
    </location>
</feature>
<reference evidence="4 5" key="1">
    <citation type="journal article" date="2015" name="Genome Announc.">
        <title>Expanding the biotechnology potential of lactobacilli through comparative genomics of 213 strains and associated genera.</title>
        <authorList>
            <person name="Sun Z."/>
            <person name="Harris H.M."/>
            <person name="McCann A."/>
            <person name="Guo C."/>
            <person name="Argimon S."/>
            <person name="Zhang W."/>
            <person name="Yang X."/>
            <person name="Jeffery I.B."/>
            <person name="Cooney J.C."/>
            <person name="Kagawa T.F."/>
            <person name="Liu W."/>
            <person name="Song Y."/>
            <person name="Salvetti E."/>
            <person name="Wrobel A."/>
            <person name="Rasinkangas P."/>
            <person name="Parkhill J."/>
            <person name="Rea M.C."/>
            <person name="O'Sullivan O."/>
            <person name="Ritari J."/>
            <person name="Douillard F.P."/>
            <person name="Paul Ross R."/>
            <person name="Yang R."/>
            <person name="Briner A.E."/>
            <person name="Felis G.E."/>
            <person name="de Vos W.M."/>
            <person name="Barrangou R."/>
            <person name="Klaenhammer T.R."/>
            <person name="Caufield P.W."/>
            <person name="Cui Y."/>
            <person name="Zhang H."/>
            <person name="O'Toole P.W."/>
        </authorList>
    </citation>
    <scope>NUCLEOTIDE SEQUENCE [LARGE SCALE GENOMIC DNA]</scope>
    <source>
        <strain evidence="4 5">DSM 6629</strain>
    </source>
</reference>